<dbReference type="Proteomes" id="UP000030564">
    <property type="component" value="Unassembled WGS sequence"/>
</dbReference>
<dbReference type="AlphaFoldDB" id="A0A0A6DDB8"/>
<dbReference type="PATRIC" id="fig|587753.9.peg.1068"/>
<evidence type="ECO:0000313" key="2">
    <source>
        <dbReference type="Proteomes" id="UP000030564"/>
    </source>
</evidence>
<sequence length="84" mass="9692">MGLYGFVTKTLVLTLRKRLHKAYQNLQRAENSVLFQYFLMDRSSAGLQNLRFPVGASLLAKAGHQKSIRKLTQRIREQARSHSF</sequence>
<reference evidence="1 2" key="1">
    <citation type="submission" date="2014-10" db="EMBL/GenBank/DDBJ databases">
        <title>Draft genome sequence of Pseudomonas chlororaphis EA105.</title>
        <authorList>
            <person name="McCully L.M."/>
            <person name="Bitzer A.S."/>
            <person name="Spence C."/>
            <person name="Bais H."/>
            <person name="Silby M.W."/>
        </authorList>
    </citation>
    <scope>NUCLEOTIDE SEQUENCE [LARGE SCALE GENOMIC DNA]</scope>
    <source>
        <strain evidence="1 2">EA105</strain>
    </source>
</reference>
<organism evidence="1 2">
    <name type="scientific">Pseudomonas chlororaphis</name>
    <dbReference type="NCBI Taxonomy" id="587753"/>
    <lineage>
        <taxon>Bacteria</taxon>
        <taxon>Pseudomonadati</taxon>
        <taxon>Pseudomonadota</taxon>
        <taxon>Gammaproteobacteria</taxon>
        <taxon>Pseudomonadales</taxon>
        <taxon>Pseudomonadaceae</taxon>
        <taxon>Pseudomonas</taxon>
    </lineage>
</organism>
<dbReference type="EMBL" id="JSFK01000013">
    <property type="protein sequence ID" value="KHA72539.1"/>
    <property type="molecule type" value="Genomic_DNA"/>
</dbReference>
<gene>
    <name evidence="1" type="ORF">NZ35_14840</name>
</gene>
<accession>A0A0A6DDB8</accession>
<proteinExistence type="predicted"/>
<comment type="caution">
    <text evidence="1">The sequence shown here is derived from an EMBL/GenBank/DDBJ whole genome shotgun (WGS) entry which is preliminary data.</text>
</comment>
<protein>
    <submittedName>
        <fullName evidence="1">Uncharacterized protein</fullName>
    </submittedName>
</protein>
<evidence type="ECO:0000313" key="1">
    <source>
        <dbReference type="EMBL" id="KHA72539.1"/>
    </source>
</evidence>
<name>A0A0A6DDB8_9PSED</name>